<keyword evidence="4" id="KW-0659">Purine metabolism</keyword>
<dbReference type="EMBL" id="JBELQD010000006">
    <property type="protein sequence ID" value="MER2288336.1"/>
    <property type="molecule type" value="Genomic_DNA"/>
</dbReference>
<dbReference type="Pfam" id="PF09349">
    <property type="entry name" value="OHCU_decarbox"/>
    <property type="match status" value="1"/>
</dbReference>
<keyword evidence="11" id="KW-1185">Reference proteome</keyword>
<evidence type="ECO:0000256" key="1">
    <source>
        <dbReference type="ARBA" id="ARBA00001163"/>
    </source>
</evidence>
<dbReference type="InterPro" id="IPR036778">
    <property type="entry name" value="OHCU_decarboxylase_sf"/>
</dbReference>
<dbReference type="GO" id="GO:0000255">
    <property type="term" value="P:allantoin metabolic process"/>
    <property type="evidence" value="ECO:0007669"/>
    <property type="project" value="InterPro"/>
</dbReference>
<comment type="catalytic activity">
    <reaction evidence="1">
        <text>5-hydroxy-2-oxo-4-ureido-2,5-dihydro-1H-imidazole-5-carboxylate + H(+) = (S)-allantoin + CO2</text>
        <dbReference type="Rhea" id="RHEA:26301"/>
        <dbReference type="ChEBI" id="CHEBI:15378"/>
        <dbReference type="ChEBI" id="CHEBI:15678"/>
        <dbReference type="ChEBI" id="CHEBI:16526"/>
        <dbReference type="ChEBI" id="CHEBI:58639"/>
        <dbReference type="EC" id="4.1.1.97"/>
    </reaction>
</comment>
<reference evidence="9" key="2">
    <citation type="submission" date="2024-06" db="EMBL/GenBank/DDBJ databases">
        <authorList>
            <person name="Campbell A.G."/>
        </authorList>
    </citation>
    <scope>NUCLEOTIDE SEQUENCE</scope>
    <source>
        <strain evidence="9">EM17</strain>
    </source>
</reference>
<dbReference type="RefSeq" id="WP_007567338.1">
    <property type="nucleotide sequence ID" value="NZ_CP033231.1"/>
</dbReference>
<evidence type="ECO:0000256" key="6">
    <source>
        <dbReference type="ARBA" id="ARBA00023239"/>
    </source>
</evidence>
<dbReference type="Proteomes" id="UP001223420">
    <property type="component" value="Unassembled WGS sequence"/>
</dbReference>
<dbReference type="SUPFAM" id="SSF158694">
    <property type="entry name" value="UraD-Like"/>
    <property type="match status" value="1"/>
</dbReference>
<evidence type="ECO:0000313" key="11">
    <source>
        <dbReference type="Proteomes" id="UP001432995"/>
    </source>
</evidence>
<evidence type="ECO:0000256" key="4">
    <source>
        <dbReference type="ARBA" id="ARBA00022631"/>
    </source>
</evidence>
<gene>
    <name evidence="9" type="primary">uraD</name>
    <name evidence="9" type="ORF">ABS770_08725</name>
    <name evidence="8" type="ORF">QO001_002846</name>
</gene>
<dbReference type="PANTHER" id="PTHR43466">
    <property type="entry name" value="2-OXO-4-HYDROXY-4-CARBOXY-5-UREIDOIMIDAZOLINE DECARBOXYLASE-RELATED"/>
    <property type="match status" value="1"/>
</dbReference>
<dbReference type="InterPro" id="IPR017580">
    <property type="entry name" value="OHCU_decarboxylase-1"/>
</dbReference>
<evidence type="ECO:0000259" key="7">
    <source>
        <dbReference type="Pfam" id="PF09349"/>
    </source>
</evidence>
<evidence type="ECO:0000256" key="2">
    <source>
        <dbReference type="ARBA" id="ARBA00004754"/>
    </source>
</evidence>
<dbReference type="Gene3D" id="1.10.3330.10">
    <property type="entry name" value="Oxo-4-hydroxy-4-carboxy-5-ureidoimidazoline decarboxylase"/>
    <property type="match status" value="1"/>
</dbReference>
<dbReference type="NCBIfam" id="TIGR03164">
    <property type="entry name" value="UHCUDC"/>
    <property type="match status" value="1"/>
</dbReference>
<keyword evidence="6 8" id="KW-0456">Lyase</keyword>
<evidence type="ECO:0000256" key="3">
    <source>
        <dbReference type="ARBA" id="ARBA00012257"/>
    </source>
</evidence>
<evidence type="ECO:0000313" key="8">
    <source>
        <dbReference type="EMBL" id="MDQ0543917.1"/>
    </source>
</evidence>
<organism evidence="8 10">
    <name type="scientific">Methylobacterium brachiatum</name>
    <dbReference type="NCBI Taxonomy" id="269660"/>
    <lineage>
        <taxon>Bacteria</taxon>
        <taxon>Pseudomonadati</taxon>
        <taxon>Pseudomonadota</taxon>
        <taxon>Alphaproteobacteria</taxon>
        <taxon>Hyphomicrobiales</taxon>
        <taxon>Methylobacteriaceae</taxon>
        <taxon>Methylobacterium</taxon>
    </lineage>
</organism>
<dbReference type="AlphaFoldDB" id="A0AAJ1TV53"/>
<proteinExistence type="predicted"/>
<dbReference type="GO" id="GO:0006144">
    <property type="term" value="P:purine nucleobase metabolic process"/>
    <property type="evidence" value="ECO:0007669"/>
    <property type="project" value="UniProtKB-KW"/>
</dbReference>
<comment type="caution">
    <text evidence="8">The sequence shown here is derived from an EMBL/GenBank/DDBJ whole genome shotgun (WGS) entry which is preliminary data.</text>
</comment>
<dbReference type="GO" id="GO:0051997">
    <property type="term" value="F:2-oxo-4-hydroxy-4-carboxy-5-ureidoimidazoline decarboxylase activity"/>
    <property type="evidence" value="ECO:0007669"/>
    <property type="project" value="UniProtKB-EC"/>
</dbReference>
<evidence type="ECO:0000313" key="9">
    <source>
        <dbReference type="EMBL" id="MER2288336.1"/>
    </source>
</evidence>
<evidence type="ECO:0000256" key="5">
    <source>
        <dbReference type="ARBA" id="ARBA00022793"/>
    </source>
</evidence>
<dbReference type="EC" id="4.1.1.97" evidence="3"/>
<reference evidence="8" key="1">
    <citation type="submission" date="2023-07" db="EMBL/GenBank/DDBJ databases">
        <title>Genomic Encyclopedia of Type Strains, Phase IV (KMG-IV): sequencing the most valuable type-strain genomes for metagenomic binning, comparative biology and taxonomic classification.</title>
        <authorList>
            <person name="Goeker M."/>
        </authorList>
    </citation>
    <scope>NUCLEOTIDE SEQUENCE</scope>
    <source>
        <strain evidence="8">DSM 19569</strain>
    </source>
</reference>
<dbReference type="PANTHER" id="PTHR43466:SF1">
    <property type="entry name" value="2-OXO-4-HYDROXY-4-CARBOXY-5-UREIDOIMIDAZOLINE DECARBOXYLASE-RELATED"/>
    <property type="match status" value="1"/>
</dbReference>
<feature type="domain" description="Oxo-4-hydroxy-4-carboxy-5-ureidoimidazoline decarboxylase" evidence="7">
    <location>
        <begin position="8"/>
        <end position="164"/>
    </location>
</feature>
<accession>A0AAJ1TV53</accession>
<sequence>MPDLAAINRMEAEAFVALLGGVFEHAPWVAEAAWPHRPFASVGALHDAMMQAVRAAPAERRRAFLNNHPELAGPEARARSLTAESTREQGSAGLDRITPEEAAAFDRLNAAYRARFGVPFIIAVRGRSRAEILAAFEVRLARDPADEEATALEEVALITRMRLDGLVAD</sequence>
<dbReference type="Proteomes" id="UP001432995">
    <property type="component" value="Unassembled WGS sequence"/>
</dbReference>
<dbReference type="EMBL" id="JAUSWL010000004">
    <property type="protein sequence ID" value="MDQ0543917.1"/>
    <property type="molecule type" value="Genomic_DNA"/>
</dbReference>
<evidence type="ECO:0000313" key="10">
    <source>
        <dbReference type="Proteomes" id="UP001223420"/>
    </source>
</evidence>
<comment type="pathway">
    <text evidence="2">Purine metabolism; urate degradation; (S)-allantoin from urate: step 3/3.</text>
</comment>
<protein>
    <recommendedName>
        <fullName evidence="3">2-oxo-4-hydroxy-4-carboxy-5-ureidoimidazoline decarboxylase</fullName>
        <ecNumber evidence="3">4.1.1.97</ecNumber>
    </recommendedName>
</protein>
<name>A0AAJ1TV53_9HYPH</name>
<keyword evidence="5" id="KW-0210">Decarboxylase</keyword>
<dbReference type="GO" id="GO:0019628">
    <property type="term" value="P:urate catabolic process"/>
    <property type="evidence" value="ECO:0007669"/>
    <property type="project" value="TreeGrafter"/>
</dbReference>
<dbReference type="InterPro" id="IPR018020">
    <property type="entry name" value="OHCU_decarboxylase"/>
</dbReference>